<name>A0A2K1E0M5_9FLAO</name>
<keyword evidence="1" id="KW-0812">Transmembrane</keyword>
<evidence type="ECO:0000313" key="2">
    <source>
        <dbReference type="EMBL" id="PNQ73811.1"/>
    </source>
</evidence>
<keyword evidence="1" id="KW-0472">Membrane</keyword>
<reference evidence="2 3" key="1">
    <citation type="submission" date="2018-01" db="EMBL/GenBank/DDBJ databases">
        <title>The draft genome of Hanstruepera neustonica JCM19743.</title>
        <authorList>
            <person name="He R.-H."/>
            <person name="Du Z.-J."/>
        </authorList>
    </citation>
    <scope>NUCLEOTIDE SEQUENCE [LARGE SCALE GENOMIC DNA]</scope>
    <source>
        <strain evidence="2 3">JCM19743</strain>
    </source>
</reference>
<dbReference type="RefSeq" id="WP_103051507.1">
    <property type="nucleotide sequence ID" value="NZ_POWF01000002.1"/>
</dbReference>
<evidence type="ECO:0000256" key="1">
    <source>
        <dbReference type="SAM" id="Phobius"/>
    </source>
</evidence>
<accession>A0A2K1E0M5</accession>
<dbReference type="EMBL" id="POWF01000002">
    <property type="protein sequence ID" value="PNQ73811.1"/>
    <property type="molecule type" value="Genomic_DNA"/>
</dbReference>
<feature type="transmembrane region" description="Helical" evidence="1">
    <location>
        <begin position="70"/>
        <end position="89"/>
    </location>
</feature>
<dbReference type="AlphaFoldDB" id="A0A2K1E0M5"/>
<dbReference type="OrthoDB" id="1450824at2"/>
<gene>
    <name evidence="2" type="ORF">C1T31_05620</name>
</gene>
<keyword evidence="1" id="KW-1133">Transmembrane helix</keyword>
<organism evidence="2 3">
    <name type="scientific">Hanstruepera neustonica</name>
    <dbReference type="NCBI Taxonomy" id="1445657"/>
    <lineage>
        <taxon>Bacteria</taxon>
        <taxon>Pseudomonadati</taxon>
        <taxon>Bacteroidota</taxon>
        <taxon>Flavobacteriia</taxon>
        <taxon>Flavobacteriales</taxon>
        <taxon>Flavobacteriaceae</taxon>
        <taxon>Hanstruepera</taxon>
    </lineage>
</organism>
<comment type="caution">
    <text evidence="2">The sequence shown here is derived from an EMBL/GenBank/DDBJ whole genome shotgun (WGS) entry which is preliminary data.</text>
</comment>
<evidence type="ECO:0000313" key="3">
    <source>
        <dbReference type="Proteomes" id="UP000236641"/>
    </source>
</evidence>
<proteinExistence type="predicted"/>
<protein>
    <submittedName>
        <fullName evidence="2">Uncharacterized protein</fullName>
    </submittedName>
</protein>
<sequence length="91" mass="10516">MGGEGSMAHAVVSSRENRKLLKRRKFKDTKALMKYHSGKTELEFKEVTPEELKRIKTDIRLRAKKEAKKVALVYIFVSVVLLILILFLLNN</sequence>
<keyword evidence="3" id="KW-1185">Reference proteome</keyword>
<dbReference type="Proteomes" id="UP000236641">
    <property type="component" value="Unassembled WGS sequence"/>
</dbReference>